<proteinExistence type="predicted"/>
<keyword evidence="2" id="KW-1185">Reference proteome</keyword>
<dbReference type="Proteomes" id="UP000237347">
    <property type="component" value="Unassembled WGS sequence"/>
</dbReference>
<dbReference type="EMBL" id="PKMF04000873">
    <property type="protein sequence ID" value="KAK7817613.1"/>
    <property type="molecule type" value="Genomic_DNA"/>
</dbReference>
<sequence>MDLGESAIKALLEEHKNLSLYPIEPIVQTGSTSSNQVEGRGTLSYEQTNELALGLELTGHKFLWVLRSPNNKSDVACLGDQTLENNPLAFLPKRLNFSLQRPQLPLFLAAHSTFIVAHHQPRFLGWRSRLALVTICGHRDIALLLLVYDLLPSLVGFYPAMHDGPMELLAVTPTLVCFWISTLGYQFDLM</sequence>
<gene>
    <name evidence="1" type="primary">UGT72C1_0</name>
    <name evidence="1" type="ORF">CFP56_042633</name>
</gene>
<name>A0AAW0IT06_QUESU</name>
<accession>A0AAW0IT06</accession>
<dbReference type="Gene3D" id="3.40.50.2000">
    <property type="entry name" value="Glycogen Phosphorylase B"/>
    <property type="match status" value="1"/>
</dbReference>
<protein>
    <submittedName>
        <fullName evidence="1">Udp-glycosyltransferase 72c1</fullName>
    </submittedName>
</protein>
<dbReference type="SUPFAM" id="SSF53756">
    <property type="entry name" value="UDP-Glycosyltransferase/glycogen phosphorylase"/>
    <property type="match status" value="1"/>
</dbReference>
<dbReference type="AlphaFoldDB" id="A0AAW0IT06"/>
<reference evidence="1 2" key="1">
    <citation type="journal article" date="2018" name="Sci. Data">
        <title>The draft genome sequence of cork oak.</title>
        <authorList>
            <person name="Ramos A.M."/>
            <person name="Usie A."/>
            <person name="Barbosa P."/>
            <person name="Barros P.M."/>
            <person name="Capote T."/>
            <person name="Chaves I."/>
            <person name="Simoes F."/>
            <person name="Abreu I."/>
            <person name="Carrasquinho I."/>
            <person name="Faro C."/>
            <person name="Guimaraes J.B."/>
            <person name="Mendonca D."/>
            <person name="Nobrega F."/>
            <person name="Rodrigues L."/>
            <person name="Saibo N.J.M."/>
            <person name="Varela M.C."/>
            <person name="Egas C."/>
            <person name="Matos J."/>
            <person name="Miguel C.M."/>
            <person name="Oliveira M.M."/>
            <person name="Ricardo C.P."/>
            <person name="Goncalves S."/>
        </authorList>
    </citation>
    <scope>NUCLEOTIDE SEQUENCE [LARGE SCALE GENOMIC DNA]</scope>
    <source>
        <strain evidence="2">cv. HL8</strain>
    </source>
</reference>
<organism evidence="1 2">
    <name type="scientific">Quercus suber</name>
    <name type="common">Cork oak</name>
    <dbReference type="NCBI Taxonomy" id="58331"/>
    <lineage>
        <taxon>Eukaryota</taxon>
        <taxon>Viridiplantae</taxon>
        <taxon>Streptophyta</taxon>
        <taxon>Embryophyta</taxon>
        <taxon>Tracheophyta</taxon>
        <taxon>Spermatophyta</taxon>
        <taxon>Magnoliopsida</taxon>
        <taxon>eudicotyledons</taxon>
        <taxon>Gunneridae</taxon>
        <taxon>Pentapetalae</taxon>
        <taxon>rosids</taxon>
        <taxon>fabids</taxon>
        <taxon>Fagales</taxon>
        <taxon>Fagaceae</taxon>
        <taxon>Quercus</taxon>
    </lineage>
</organism>
<evidence type="ECO:0000313" key="1">
    <source>
        <dbReference type="EMBL" id="KAK7817613.1"/>
    </source>
</evidence>
<comment type="caution">
    <text evidence="1">The sequence shown here is derived from an EMBL/GenBank/DDBJ whole genome shotgun (WGS) entry which is preliminary data.</text>
</comment>
<evidence type="ECO:0000313" key="2">
    <source>
        <dbReference type="Proteomes" id="UP000237347"/>
    </source>
</evidence>